<comment type="caution">
    <text evidence="1">The sequence shown here is derived from an EMBL/GenBank/DDBJ whole genome shotgun (WGS) entry which is preliminary data.</text>
</comment>
<evidence type="ECO:0000313" key="2">
    <source>
        <dbReference type="Proteomes" id="UP001600650"/>
    </source>
</evidence>
<accession>A0ABW6JDN1</accession>
<protein>
    <recommendedName>
        <fullName evidence="3">HTH crp-type domain-containing protein</fullName>
    </recommendedName>
</protein>
<dbReference type="RefSeq" id="WP_381726276.1">
    <property type="nucleotide sequence ID" value="NZ_JBHVBU010000021.1"/>
</dbReference>
<evidence type="ECO:0000313" key="1">
    <source>
        <dbReference type="EMBL" id="MFE7963476.1"/>
    </source>
</evidence>
<dbReference type="Proteomes" id="UP001600650">
    <property type="component" value="Unassembled WGS sequence"/>
</dbReference>
<sequence>MTHTDDAERDRAAEQLLEARRIRDAKIQQATEEANIAFWRTVRSILNHGPLNQKQVAETLGYSRETIRLNMRALDQTDQT</sequence>
<organism evidence="1 2">
    <name type="scientific">Streptomyces cellulosae</name>
    <dbReference type="NCBI Taxonomy" id="1968"/>
    <lineage>
        <taxon>Bacteria</taxon>
        <taxon>Bacillati</taxon>
        <taxon>Actinomycetota</taxon>
        <taxon>Actinomycetes</taxon>
        <taxon>Kitasatosporales</taxon>
        <taxon>Streptomycetaceae</taxon>
        <taxon>Streptomyces</taxon>
    </lineage>
</organism>
<reference evidence="1 2" key="1">
    <citation type="submission" date="2024-09" db="EMBL/GenBank/DDBJ databases">
        <title>The Natural Products Discovery Center: Release of the First 8490 Sequenced Strains for Exploring Actinobacteria Biosynthetic Diversity.</title>
        <authorList>
            <person name="Kalkreuter E."/>
            <person name="Kautsar S.A."/>
            <person name="Yang D."/>
            <person name="Bader C.D."/>
            <person name="Teijaro C.N."/>
            <person name="Fluegel L."/>
            <person name="Davis C.M."/>
            <person name="Simpson J.R."/>
            <person name="Lauterbach L."/>
            <person name="Steele A.D."/>
            <person name="Gui C."/>
            <person name="Meng S."/>
            <person name="Li G."/>
            <person name="Viehrig K."/>
            <person name="Ye F."/>
            <person name="Su P."/>
            <person name="Kiefer A.F."/>
            <person name="Nichols A."/>
            <person name="Cepeda A.J."/>
            <person name="Yan W."/>
            <person name="Fan B."/>
            <person name="Jiang Y."/>
            <person name="Adhikari A."/>
            <person name="Zheng C.-J."/>
            <person name="Schuster L."/>
            <person name="Cowan T.M."/>
            <person name="Smanski M.J."/>
            <person name="Chevrette M.G."/>
            <person name="De Carvalho L.P.S."/>
            <person name="Shen B."/>
        </authorList>
    </citation>
    <scope>NUCLEOTIDE SEQUENCE [LARGE SCALE GENOMIC DNA]</scope>
    <source>
        <strain evidence="1 2">NPDC057399</strain>
    </source>
</reference>
<gene>
    <name evidence="1" type="ORF">ACFU0X_10540</name>
</gene>
<keyword evidence="2" id="KW-1185">Reference proteome</keyword>
<name>A0ABW6JDN1_STRCE</name>
<evidence type="ECO:0008006" key="3">
    <source>
        <dbReference type="Google" id="ProtNLM"/>
    </source>
</evidence>
<proteinExistence type="predicted"/>
<dbReference type="EMBL" id="JBHVBU010000021">
    <property type="protein sequence ID" value="MFE7963476.1"/>
    <property type="molecule type" value="Genomic_DNA"/>
</dbReference>